<dbReference type="AlphaFoldDB" id="A0A1H3ENQ5"/>
<keyword evidence="2" id="KW-1133">Transmembrane helix</keyword>
<dbReference type="STRING" id="651662.SAMN04488069_103236"/>
<dbReference type="GO" id="GO:0016020">
    <property type="term" value="C:membrane"/>
    <property type="evidence" value="ECO:0007669"/>
    <property type="project" value="InterPro"/>
</dbReference>
<accession>A0A1H3ENQ5</accession>
<dbReference type="Gene3D" id="3.30.565.10">
    <property type="entry name" value="Histidine kinase-like ATPase, C-terminal domain"/>
    <property type="match status" value="1"/>
</dbReference>
<dbReference type="PANTHER" id="PTHR34220:SF7">
    <property type="entry name" value="SENSOR HISTIDINE KINASE YPDA"/>
    <property type="match status" value="1"/>
</dbReference>
<keyword evidence="5" id="KW-1185">Reference proteome</keyword>
<dbReference type="EMBL" id="FNOV01000003">
    <property type="protein sequence ID" value="SDX80413.1"/>
    <property type="molecule type" value="Genomic_DNA"/>
</dbReference>
<keyword evidence="2" id="KW-0472">Membrane</keyword>
<feature type="transmembrane region" description="Helical" evidence="2">
    <location>
        <begin position="186"/>
        <end position="210"/>
    </location>
</feature>
<dbReference type="PANTHER" id="PTHR34220">
    <property type="entry name" value="SENSOR HISTIDINE KINASE YPDA"/>
    <property type="match status" value="1"/>
</dbReference>
<dbReference type="InterPro" id="IPR050640">
    <property type="entry name" value="Bact_2-comp_sensor_kinase"/>
</dbReference>
<evidence type="ECO:0000256" key="1">
    <source>
        <dbReference type="SAM" id="MobiDB-lite"/>
    </source>
</evidence>
<sequence>MEVLTPPAPTASAGRPLPPRGHRWQTRLRGWLRPTELLATTEVTQVPRWAHIVLWLWLLSIDGLKMSNAVSKLPHFPLTFAEWWPLLLQLGRFLLEDVGDATLFYLTWRWLVPSTLGRGRVVQYVPMAALLLLPYLGLVAWVIPQFSPSGVHVSTQRIPAASKDGRKPDTVKIDSTKRPKPVFPEAVMRLLAAAILGTFIIGGASGLRITDDYLRGQRNRRELERQQLLTELAMLKTQINPHFLFNTLNNIYSLTSRKSDKAPEAVLRLAEIMRYLLYESSTDTVPLSRELDHLRSFLDLQRLRLPAAAQEAVVLAVEGTNPDCAHPIAPLLLLPLVENAFKHGDLTARPVAVHIALHLAADGLLRFSVLNYVAPADAERPLPRQPGGVGLANLRRRLELLYPHRYTLDVQTTPEQHRVTLVLLP</sequence>
<keyword evidence="4" id="KW-0808">Transferase</keyword>
<dbReference type="InterPro" id="IPR010559">
    <property type="entry name" value="Sig_transdc_His_kin_internal"/>
</dbReference>
<keyword evidence="2" id="KW-0812">Transmembrane</keyword>
<feature type="transmembrane region" description="Helical" evidence="2">
    <location>
        <begin position="124"/>
        <end position="143"/>
    </location>
</feature>
<keyword evidence="4" id="KW-0418">Kinase</keyword>
<dbReference type="Pfam" id="PF06580">
    <property type="entry name" value="His_kinase"/>
    <property type="match status" value="1"/>
</dbReference>
<name>A0A1H3ENQ5_9BACT</name>
<feature type="region of interest" description="Disordered" evidence="1">
    <location>
        <begin position="1"/>
        <end position="20"/>
    </location>
</feature>
<organism evidence="4 5">
    <name type="scientific">Hymenobacter psychrophilus</name>
    <dbReference type="NCBI Taxonomy" id="651662"/>
    <lineage>
        <taxon>Bacteria</taxon>
        <taxon>Pseudomonadati</taxon>
        <taxon>Bacteroidota</taxon>
        <taxon>Cytophagia</taxon>
        <taxon>Cytophagales</taxon>
        <taxon>Hymenobacteraceae</taxon>
        <taxon>Hymenobacter</taxon>
    </lineage>
</organism>
<dbReference type="OrthoDB" id="9792992at2"/>
<feature type="domain" description="Signal transduction histidine kinase internal region" evidence="3">
    <location>
        <begin position="231"/>
        <end position="306"/>
    </location>
</feature>
<dbReference type="Proteomes" id="UP000199249">
    <property type="component" value="Unassembled WGS sequence"/>
</dbReference>
<proteinExistence type="predicted"/>
<gene>
    <name evidence="4" type="ORF">SAMN04488069_103236</name>
</gene>
<evidence type="ECO:0000259" key="3">
    <source>
        <dbReference type="Pfam" id="PF06580"/>
    </source>
</evidence>
<evidence type="ECO:0000313" key="4">
    <source>
        <dbReference type="EMBL" id="SDX80413.1"/>
    </source>
</evidence>
<dbReference type="GO" id="GO:0000155">
    <property type="term" value="F:phosphorelay sensor kinase activity"/>
    <property type="evidence" value="ECO:0007669"/>
    <property type="project" value="InterPro"/>
</dbReference>
<dbReference type="RefSeq" id="WP_092738551.1">
    <property type="nucleotide sequence ID" value="NZ_FNOV01000003.1"/>
</dbReference>
<dbReference type="InterPro" id="IPR036890">
    <property type="entry name" value="HATPase_C_sf"/>
</dbReference>
<evidence type="ECO:0000313" key="5">
    <source>
        <dbReference type="Proteomes" id="UP000199249"/>
    </source>
</evidence>
<reference evidence="5" key="1">
    <citation type="submission" date="2016-10" db="EMBL/GenBank/DDBJ databases">
        <authorList>
            <person name="Varghese N."/>
            <person name="Submissions S."/>
        </authorList>
    </citation>
    <scope>NUCLEOTIDE SEQUENCE [LARGE SCALE GENOMIC DNA]</scope>
    <source>
        <strain evidence="5">CGMCC 1.8975</strain>
    </source>
</reference>
<protein>
    <submittedName>
        <fullName evidence="4">Histidine kinase</fullName>
    </submittedName>
</protein>
<evidence type="ECO:0000256" key="2">
    <source>
        <dbReference type="SAM" id="Phobius"/>
    </source>
</evidence>